<dbReference type="HOGENOM" id="CLU_028871_4_0_5"/>
<dbReference type="Gene3D" id="3.40.190.10">
    <property type="entry name" value="Periplasmic binding protein-like II"/>
    <property type="match status" value="2"/>
</dbReference>
<sequence>MKPSAVLVFALATTGLTAPAVAQDPQPLTIAVGTSVLNVGYPMLTLPVTLGYWEEEGYEVSVEPVGASLQALQQMVAGNAAFAQVNASVIVQGNVVNDLPVKVAMANGVIDWSVSVPADSDIAAPQDLKGKTIGVFSLATGGIPLMNSWLASEGLDPQTDLELIPLGLGAAPVEALRTGDVDALLYWASATAGFENAGLELRQLASDTWAEYPDYSLAVMADTVESDPDMVVGIARGIAKATVFALENPECAVKLHWQNYPETKPTGADEETLLAWDLNNINAQLATLKAGFELNGGEIWGTVDPDGFDRLQSFLQETGVIDGTVDPASYLVEIEDYAAQVNDFDAEAIRAAARDCAMVN</sequence>
<dbReference type="PANTHER" id="PTHR30024">
    <property type="entry name" value="ALIPHATIC SULFONATES-BINDING PROTEIN-RELATED"/>
    <property type="match status" value="1"/>
</dbReference>
<feature type="signal peptide" evidence="1">
    <location>
        <begin position="1"/>
        <end position="22"/>
    </location>
</feature>
<evidence type="ECO:0000313" key="4">
    <source>
        <dbReference type="Proteomes" id="UP000031521"/>
    </source>
</evidence>
<dbReference type="EMBL" id="CP004393">
    <property type="protein sequence ID" value="AJE46849.1"/>
    <property type="molecule type" value="Genomic_DNA"/>
</dbReference>
<dbReference type="Pfam" id="PF09084">
    <property type="entry name" value="NMT1"/>
    <property type="match status" value="1"/>
</dbReference>
<name>A0A0B5DUZ6_9RHOB</name>
<dbReference type="RefSeq" id="WP_052453181.1">
    <property type="nucleotide sequence ID" value="NZ_CP004393.1"/>
</dbReference>
<dbReference type="InterPro" id="IPR015168">
    <property type="entry name" value="SsuA/THI5"/>
</dbReference>
<keyword evidence="4" id="KW-1185">Reference proteome</keyword>
<feature type="chain" id="PRO_5002114060" evidence="1">
    <location>
        <begin position="23"/>
        <end position="360"/>
    </location>
</feature>
<accession>A0A0B5DUZ6</accession>
<dbReference type="KEGG" id="cid:P73_2134"/>
<gene>
    <name evidence="3" type="ORF">P73_2134</name>
</gene>
<proteinExistence type="predicted"/>
<dbReference type="OrthoDB" id="7938743at2"/>
<evidence type="ECO:0000313" key="3">
    <source>
        <dbReference type="EMBL" id="AJE46849.1"/>
    </source>
</evidence>
<evidence type="ECO:0000256" key="1">
    <source>
        <dbReference type="SAM" id="SignalP"/>
    </source>
</evidence>
<feature type="domain" description="SsuA/THI5-like" evidence="2">
    <location>
        <begin position="49"/>
        <end position="251"/>
    </location>
</feature>
<reference evidence="3 4" key="1">
    <citation type="journal article" date="2014" name="Int. J. Syst. Evol. Microbiol.">
        <title>Celeribacter indicus sp. nov., a polycyclic aromatic hydrocarbon-degrading bacterium from deep-sea sediment and reclassification of Huaishuia halophila as Celeribacter halophilus comb. nov.</title>
        <authorList>
            <person name="Lai Q."/>
            <person name="Cao J."/>
            <person name="Yuan J."/>
            <person name="Li F."/>
            <person name="Shao Z."/>
        </authorList>
    </citation>
    <scope>NUCLEOTIDE SEQUENCE [LARGE SCALE GENOMIC DNA]</scope>
    <source>
        <strain evidence="3">P73</strain>
    </source>
</reference>
<dbReference type="Proteomes" id="UP000031521">
    <property type="component" value="Chromosome"/>
</dbReference>
<protein>
    <submittedName>
        <fullName evidence="3">NMT1/THI5-like domain-containing protein</fullName>
    </submittedName>
</protein>
<dbReference type="STRING" id="1208324.P73_2134"/>
<evidence type="ECO:0000259" key="2">
    <source>
        <dbReference type="Pfam" id="PF09084"/>
    </source>
</evidence>
<dbReference type="AlphaFoldDB" id="A0A0B5DUZ6"/>
<organism evidence="3 4">
    <name type="scientific">Celeribacter indicus</name>
    <dbReference type="NCBI Taxonomy" id="1208324"/>
    <lineage>
        <taxon>Bacteria</taxon>
        <taxon>Pseudomonadati</taxon>
        <taxon>Pseudomonadota</taxon>
        <taxon>Alphaproteobacteria</taxon>
        <taxon>Rhodobacterales</taxon>
        <taxon>Roseobacteraceae</taxon>
        <taxon>Celeribacter</taxon>
    </lineage>
</organism>
<dbReference type="SUPFAM" id="SSF53850">
    <property type="entry name" value="Periplasmic binding protein-like II"/>
    <property type="match status" value="1"/>
</dbReference>
<keyword evidence="1" id="KW-0732">Signal</keyword>